<dbReference type="AlphaFoldDB" id="A0A9J6PGF4"/>
<keyword evidence="4 8" id="KW-0067">ATP-binding</keyword>
<dbReference type="PANTHER" id="PTHR42794">
    <property type="entry name" value="HEMIN IMPORT ATP-BINDING PROTEIN HMUV"/>
    <property type="match status" value="1"/>
</dbReference>
<evidence type="ECO:0000256" key="2">
    <source>
        <dbReference type="ARBA" id="ARBA00022448"/>
    </source>
</evidence>
<evidence type="ECO:0000256" key="3">
    <source>
        <dbReference type="ARBA" id="ARBA00022741"/>
    </source>
</evidence>
<dbReference type="CDD" id="cd03214">
    <property type="entry name" value="ABC_Iron-Siderophores_B12_Hemin"/>
    <property type="match status" value="1"/>
</dbReference>
<dbReference type="FunFam" id="3.40.50.300:FF:000134">
    <property type="entry name" value="Iron-enterobactin ABC transporter ATP-binding protein"/>
    <property type="match status" value="1"/>
</dbReference>
<comment type="caution">
    <text evidence="8">The sequence shown here is derived from an EMBL/GenBank/DDBJ whole genome shotgun (WGS) entry which is preliminary data.</text>
</comment>
<name>A0A9J6PGF4_9PROT</name>
<dbReference type="EMBL" id="JAMZFT010000002">
    <property type="protein sequence ID" value="MCP1336904.1"/>
    <property type="molecule type" value="Genomic_DNA"/>
</dbReference>
<keyword evidence="9" id="KW-1185">Reference proteome</keyword>
<comment type="function">
    <text evidence="6">Part of the ABC transporter complex HmuTUV involved in hemin import. Responsible for energy coupling to the transport system.</text>
</comment>
<dbReference type="Proteomes" id="UP001055804">
    <property type="component" value="Unassembled WGS sequence"/>
</dbReference>
<evidence type="ECO:0000313" key="8">
    <source>
        <dbReference type="EMBL" id="MCP1336904.1"/>
    </source>
</evidence>
<dbReference type="GO" id="GO:0016887">
    <property type="term" value="F:ATP hydrolysis activity"/>
    <property type="evidence" value="ECO:0007669"/>
    <property type="project" value="InterPro"/>
</dbReference>
<evidence type="ECO:0000256" key="4">
    <source>
        <dbReference type="ARBA" id="ARBA00022840"/>
    </source>
</evidence>
<evidence type="ECO:0000259" key="7">
    <source>
        <dbReference type="PROSITE" id="PS50893"/>
    </source>
</evidence>
<evidence type="ECO:0000256" key="5">
    <source>
        <dbReference type="ARBA" id="ARBA00022967"/>
    </source>
</evidence>
<keyword evidence="5" id="KW-1278">Translocase</keyword>
<reference evidence="8" key="1">
    <citation type="submission" date="2022-06" db="EMBL/GenBank/DDBJ databases">
        <title>Isolation and Genomics of Futiania mangrovii gen. nov., sp. nov., a Rare and Metabolically-versatile member in the Class Alphaproteobacteria.</title>
        <authorList>
            <person name="Liu L."/>
            <person name="Huang W.-C."/>
            <person name="Pan J."/>
            <person name="Li J."/>
            <person name="Huang Y."/>
            <person name="Du H."/>
            <person name="Liu Y."/>
            <person name="Li M."/>
        </authorList>
    </citation>
    <scope>NUCLEOTIDE SEQUENCE</scope>
    <source>
        <strain evidence="8">FT118</strain>
    </source>
</reference>
<accession>A0A9J6PGF4</accession>
<dbReference type="PANTHER" id="PTHR42794:SF1">
    <property type="entry name" value="HEMIN IMPORT ATP-BINDING PROTEIN HMUV"/>
    <property type="match status" value="1"/>
</dbReference>
<organism evidence="8 9">
    <name type="scientific">Futiania mangrovi</name>
    <dbReference type="NCBI Taxonomy" id="2959716"/>
    <lineage>
        <taxon>Bacteria</taxon>
        <taxon>Pseudomonadati</taxon>
        <taxon>Pseudomonadota</taxon>
        <taxon>Alphaproteobacteria</taxon>
        <taxon>Futianiales</taxon>
        <taxon>Futianiaceae</taxon>
        <taxon>Futiania</taxon>
    </lineage>
</organism>
<dbReference type="InterPro" id="IPR003439">
    <property type="entry name" value="ABC_transporter-like_ATP-bd"/>
</dbReference>
<dbReference type="SMART" id="SM00382">
    <property type="entry name" value="AAA"/>
    <property type="match status" value="1"/>
</dbReference>
<dbReference type="Gene3D" id="3.40.50.300">
    <property type="entry name" value="P-loop containing nucleotide triphosphate hydrolases"/>
    <property type="match status" value="1"/>
</dbReference>
<dbReference type="Pfam" id="PF00005">
    <property type="entry name" value="ABC_tran"/>
    <property type="match status" value="1"/>
</dbReference>
<dbReference type="RefSeq" id="WP_269332846.1">
    <property type="nucleotide sequence ID" value="NZ_JAMZFT010000002.1"/>
</dbReference>
<keyword evidence="2" id="KW-0813">Transport</keyword>
<dbReference type="SUPFAM" id="SSF52540">
    <property type="entry name" value="P-loop containing nucleoside triphosphate hydrolases"/>
    <property type="match status" value="1"/>
</dbReference>
<dbReference type="GO" id="GO:0005524">
    <property type="term" value="F:ATP binding"/>
    <property type="evidence" value="ECO:0007669"/>
    <property type="project" value="UniProtKB-KW"/>
</dbReference>
<dbReference type="InterPro" id="IPR027417">
    <property type="entry name" value="P-loop_NTPase"/>
</dbReference>
<evidence type="ECO:0000313" key="9">
    <source>
        <dbReference type="Proteomes" id="UP001055804"/>
    </source>
</evidence>
<sequence length="257" mass="26620">MSALAVADLQVRLGGTLVLRGVSFAAEAPQLVGLVGPNGAGKSTLLRALAGLQVPDTGGIALGGTPLARLSAAERARAIAYLPQARLAHWPLTAGEVVMLGRHPHRSAFAAPSAADRAAVARAMDEMGVATFANRTMNTLSGGEACRVQIARTLAQEALLLLADEPTAALDPAHQIGVMSALQGIARQGRLVLVTLHDLALAARWCDRVLVLDRGALVADGAPGEVLDDGLLRRVYGVAAAQIEEDGRRVPVPVRLV</sequence>
<evidence type="ECO:0000256" key="6">
    <source>
        <dbReference type="ARBA" id="ARBA00037066"/>
    </source>
</evidence>
<protein>
    <submittedName>
        <fullName evidence="8">ABC transporter ATP-binding protein</fullName>
    </submittedName>
</protein>
<dbReference type="PROSITE" id="PS50893">
    <property type="entry name" value="ABC_TRANSPORTER_2"/>
    <property type="match status" value="1"/>
</dbReference>
<dbReference type="InterPro" id="IPR003593">
    <property type="entry name" value="AAA+_ATPase"/>
</dbReference>
<gene>
    <name evidence="8" type="ORF">NJQ99_10830</name>
</gene>
<feature type="domain" description="ABC transporter" evidence="7">
    <location>
        <begin position="4"/>
        <end position="239"/>
    </location>
</feature>
<comment type="similarity">
    <text evidence="1">Belongs to the ABC transporter superfamily.</text>
</comment>
<proteinExistence type="inferred from homology"/>
<evidence type="ECO:0000256" key="1">
    <source>
        <dbReference type="ARBA" id="ARBA00005417"/>
    </source>
</evidence>
<keyword evidence="3" id="KW-0547">Nucleotide-binding</keyword>